<comment type="caution">
    <text evidence="1">The sequence shown here is derived from an EMBL/GenBank/DDBJ whole genome shotgun (WGS) entry which is preliminary data.</text>
</comment>
<dbReference type="AlphaFoldDB" id="A0A645J7M8"/>
<reference evidence="1" key="1">
    <citation type="submission" date="2019-08" db="EMBL/GenBank/DDBJ databases">
        <authorList>
            <person name="Kucharzyk K."/>
            <person name="Murdoch R.W."/>
            <person name="Higgins S."/>
            <person name="Loffler F."/>
        </authorList>
    </citation>
    <scope>NUCLEOTIDE SEQUENCE</scope>
</reference>
<accession>A0A645J7M8</accession>
<organism evidence="1">
    <name type="scientific">bioreactor metagenome</name>
    <dbReference type="NCBI Taxonomy" id="1076179"/>
    <lineage>
        <taxon>unclassified sequences</taxon>
        <taxon>metagenomes</taxon>
        <taxon>ecological metagenomes</taxon>
    </lineage>
</organism>
<gene>
    <name evidence="1" type="ORF">SDC9_207342</name>
</gene>
<protein>
    <submittedName>
        <fullName evidence="1">Uncharacterized protein</fullName>
    </submittedName>
</protein>
<proteinExistence type="predicted"/>
<evidence type="ECO:0000313" key="1">
    <source>
        <dbReference type="EMBL" id="MPN59621.1"/>
    </source>
</evidence>
<name>A0A645J7M8_9ZZZZ</name>
<dbReference type="EMBL" id="VSSQ01133841">
    <property type="protein sequence ID" value="MPN59621.1"/>
    <property type="molecule type" value="Genomic_DNA"/>
</dbReference>
<sequence length="105" mass="12181">MHHAKRDRPDRRAGEPRVDVVKHRLALLYVDRHTEKGVYKAKRVRSRLFAGARDAGEIRRVGRELDHQPVPGDRPHLLCDLCRRFRQHAKRHAARLDIGAGDVEL</sequence>